<sequence>MRLFSISSPLIFYFAQSIASDFNDKNNISLLWFSGGHEDHLKTYNLLKDDNVWKNGLVFKGAVDYNLTNAQKIIKRKKTIQEKESLKELILEIFRKEGISEVYIGNRHMPFDRLLYFIAKENNIQINLLEDGLTNYLDFNYSNNQTSSLFSKDNIKSLLKKWFYQKDPLNFIFNNDKELLFKYVYASFPEKHVIGNSINGVKQLNLSKYNDIYYDKVKAIVQSDQAYQLLLNDDKKNILLLSQALSEDNLISLDDELEVITKYIADYRGGDFRVFIKPHPRDNLYKINSLEKKLKKQGVNVFVLQNDVPIPVEVLLTQMKLTEIIGVWTAALFYSYIIDNNIKNTSILPYLIKESSNTVKLERVYNNLKTVFNDEINWK</sequence>
<protein>
    <submittedName>
        <fullName evidence="1">Polysialyltransferase family glycosyltransferase</fullName>
    </submittedName>
</protein>
<evidence type="ECO:0000313" key="1">
    <source>
        <dbReference type="EMBL" id="MFC0471073.1"/>
    </source>
</evidence>
<dbReference type="Pfam" id="PF07388">
    <property type="entry name" value="A-2_8-polyST"/>
    <property type="match status" value="1"/>
</dbReference>
<evidence type="ECO:0000313" key="2">
    <source>
        <dbReference type="Proteomes" id="UP001589838"/>
    </source>
</evidence>
<dbReference type="Proteomes" id="UP001589838">
    <property type="component" value="Unassembled WGS sequence"/>
</dbReference>
<dbReference type="InterPro" id="IPR010866">
    <property type="entry name" value="A-2_8-polyST"/>
</dbReference>
<proteinExistence type="predicted"/>
<gene>
    <name evidence="1" type="ORF">ACFFHM_11415</name>
</gene>
<comment type="caution">
    <text evidence="1">The sequence shown here is derived from an EMBL/GenBank/DDBJ whole genome shotgun (WGS) entry which is preliminary data.</text>
</comment>
<name>A0ABV6KG97_9BACI</name>
<organism evidence="1 2">
    <name type="scientific">Halalkalibacter kiskunsagensis</name>
    <dbReference type="NCBI Taxonomy" id="1548599"/>
    <lineage>
        <taxon>Bacteria</taxon>
        <taxon>Bacillati</taxon>
        <taxon>Bacillota</taxon>
        <taxon>Bacilli</taxon>
        <taxon>Bacillales</taxon>
        <taxon>Bacillaceae</taxon>
        <taxon>Halalkalibacter</taxon>
    </lineage>
</organism>
<dbReference type="EMBL" id="JBHLUX010000029">
    <property type="protein sequence ID" value="MFC0471073.1"/>
    <property type="molecule type" value="Genomic_DNA"/>
</dbReference>
<reference evidence="1 2" key="1">
    <citation type="submission" date="2024-09" db="EMBL/GenBank/DDBJ databases">
        <authorList>
            <person name="Sun Q."/>
            <person name="Mori K."/>
        </authorList>
    </citation>
    <scope>NUCLEOTIDE SEQUENCE [LARGE SCALE GENOMIC DNA]</scope>
    <source>
        <strain evidence="1 2">NCAIM B.02610</strain>
    </source>
</reference>
<dbReference type="Gene3D" id="3.40.50.11110">
    <property type="entry name" value="Sialyltransferase, C-terminal GT-B Rossman nucleotide-binding domain"/>
    <property type="match status" value="1"/>
</dbReference>
<keyword evidence="2" id="KW-1185">Reference proteome</keyword>
<dbReference type="RefSeq" id="WP_335958404.1">
    <property type="nucleotide sequence ID" value="NZ_JAXBLX010000001.1"/>
</dbReference>
<accession>A0ABV6KG97</accession>